<organism evidence="4">
    <name type="scientific">Gordonia sp. MP11Mi</name>
    <dbReference type="NCBI Taxonomy" id="3022769"/>
    <lineage>
        <taxon>Bacteria</taxon>
        <taxon>Bacillati</taxon>
        <taxon>Actinomycetota</taxon>
        <taxon>Actinomycetes</taxon>
        <taxon>Mycobacteriales</taxon>
        <taxon>Gordoniaceae</taxon>
        <taxon>Gordonia</taxon>
    </lineage>
</organism>
<protein>
    <recommendedName>
        <fullName evidence="3">DUF732 domain-containing protein</fullName>
    </recommendedName>
</protein>
<evidence type="ECO:0000313" key="4">
    <source>
        <dbReference type="EMBL" id="WOC12822.1"/>
    </source>
</evidence>
<dbReference type="EMBL" id="CP128986">
    <property type="protein sequence ID" value="WOC12822.1"/>
    <property type="molecule type" value="Genomic_DNA"/>
</dbReference>
<feature type="signal peptide" evidence="2">
    <location>
        <begin position="1"/>
        <end position="24"/>
    </location>
</feature>
<dbReference type="InterPro" id="IPR007969">
    <property type="entry name" value="DUF732"/>
</dbReference>
<feature type="region of interest" description="Disordered" evidence="1">
    <location>
        <begin position="42"/>
        <end position="87"/>
    </location>
</feature>
<evidence type="ECO:0000256" key="1">
    <source>
        <dbReference type="SAM" id="MobiDB-lite"/>
    </source>
</evidence>
<gene>
    <name evidence="4" type="ORF">MP11Mi_19140</name>
</gene>
<dbReference type="RefSeq" id="WP_420038687.1">
    <property type="nucleotide sequence ID" value="NZ_CP128986.1"/>
</dbReference>
<keyword evidence="2" id="KW-0732">Signal</keyword>
<dbReference type="Pfam" id="PF05305">
    <property type="entry name" value="DUF732"/>
    <property type="match status" value="1"/>
</dbReference>
<feature type="domain" description="DUF732" evidence="3">
    <location>
        <begin position="89"/>
        <end position="155"/>
    </location>
</feature>
<evidence type="ECO:0000256" key="2">
    <source>
        <dbReference type="SAM" id="SignalP"/>
    </source>
</evidence>
<proteinExistence type="predicted"/>
<name>A0AA97GVN1_9ACTN</name>
<dbReference type="AlphaFoldDB" id="A0AA97GVN1"/>
<feature type="compositionally biased region" description="Low complexity" evidence="1">
    <location>
        <begin position="57"/>
        <end position="87"/>
    </location>
</feature>
<accession>A0AA97GVN1</accession>
<dbReference type="PROSITE" id="PS51257">
    <property type="entry name" value="PROKAR_LIPOPROTEIN"/>
    <property type="match status" value="1"/>
</dbReference>
<sequence>MRIRAVGGSGLAAVAMTLSVIALCAMTLSGCSTVDGTPTVAESERAGMSTSTSSTESQDVPSGDSPGSSSTTSIDETSSPDSSSSEGIYLKVVRQGDSFAGTSDRELIAAGEQACSDLRSGKKFLDVVDDVELAKGDVTKGARLVGGAVGALCPDQTSKISS</sequence>
<feature type="chain" id="PRO_5041712639" description="DUF732 domain-containing protein" evidence="2">
    <location>
        <begin position="25"/>
        <end position="162"/>
    </location>
</feature>
<evidence type="ECO:0000259" key="3">
    <source>
        <dbReference type="Pfam" id="PF05305"/>
    </source>
</evidence>
<reference evidence="4" key="1">
    <citation type="submission" date="2023-06" db="EMBL/GenBank/DDBJ databases">
        <title>Gordonia sp. nov. and Pseudochrobactrum sp. nov., two species isolated from the burying beetle Nicrophorus vespilloides.</title>
        <authorList>
            <person name="Poehlein A."/>
            <person name="Guzman J."/>
            <person name="Daniel R."/>
            <person name="Vilcinskas A."/>
        </authorList>
    </citation>
    <scope>NUCLEOTIDE SEQUENCE</scope>
    <source>
        <strain evidence="4">MP11Mi</strain>
    </source>
</reference>